<name>F4RIN3_MELLP</name>
<proteinExistence type="predicted"/>
<dbReference type="RefSeq" id="XP_007409136.1">
    <property type="nucleotide sequence ID" value="XM_007409074.1"/>
</dbReference>
<dbReference type="EMBL" id="GL883103">
    <property type="protein sequence ID" value="EGG07804.1"/>
    <property type="molecule type" value="Genomic_DNA"/>
</dbReference>
<evidence type="ECO:0000256" key="1">
    <source>
        <dbReference type="SAM" id="Phobius"/>
    </source>
</evidence>
<dbReference type="GeneID" id="18929881"/>
<dbReference type="InParanoid" id="F4RIN3"/>
<accession>F4RIN3</accession>
<feature type="transmembrane region" description="Helical" evidence="1">
    <location>
        <begin position="233"/>
        <end position="254"/>
    </location>
</feature>
<evidence type="ECO:0000313" key="2">
    <source>
        <dbReference type="EMBL" id="EGG07804.1"/>
    </source>
</evidence>
<evidence type="ECO:0000313" key="3">
    <source>
        <dbReference type="Proteomes" id="UP000001072"/>
    </source>
</evidence>
<sequence>MSVEEIVITPPDQRELAKYVDNVPTAAVVDAVTLRSIARVSDRSLIFAPNPAVQSRRPRSPQPNVSNLSFCSDFKEETRVDEFVEHQNDHFCADPSFDLDTSFDDRHGSIHLDFDFKTSFQGENYSLMKDYDYLEDSKASSIPKIELSSALQTSTSTIETLSQDKIPHFKINNQMLEDLLAIINFSKSTQMPSTSSEQQFLASKSFRSCDLINRVLESHIEDSMKSFSLRLIYLLRIRIIIFILISVLMAKHLLVTNTSSHYIWTASSMSDLLLDEQVSFILIPSITHSKYNLYGTTVSKII</sequence>
<dbReference type="VEuPathDB" id="FungiDB:MELLADRAFT_62351"/>
<dbReference type="AlphaFoldDB" id="F4RIN3"/>
<keyword evidence="1" id="KW-0812">Transmembrane</keyword>
<dbReference type="HOGENOM" id="CLU_921606_0_0_1"/>
<dbReference type="Proteomes" id="UP000001072">
    <property type="component" value="Unassembled WGS sequence"/>
</dbReference>
<gene>
    <name evidence="2" type="ORF">MELLADRAFT_62351</name>
</gene>
<keyword evidence="1" id="KW-0472">Membrane</keyword>
<keyword evidence="3" id="KW-1185">Reference proteome</keyword>
<keyword evidence="1" id="KW-1133">Transmembrane helix</keyword>
<protein>
    <submittedName>
        <fullName evidence="2">Uncharacterized protein</fullName>
    </submittedName>
</protein>
<dbReference type="KEGG" id="mlr:MELLADRAFT_62351"/>
<reference evidence="3" key="1">
    <citation type="journal article" date="2011" name="Proc. Natl. Acad. Sci. U.S.A.">
        <title>Obligate biotrophy features unraveled by the genomic analysis of rust fungi.</title>
        <authorList>
            <person name="Duplessis S."/>
            <person name="Cuomo C.A."/>
            <person name="Lin Y.-C."/>
            <person name="Aerts A."/>
            <person name="Tisserant E."/>
            <person name="Veneault-Fourrey C."/>
            <person name="Joly D.L."/>
            <person name="Hacquard S."/>
            <person name="Amselem J."/>
            <person name="Cantarel B.L."/>
            <person name="Chiu R."/>
            <person name="Coutinho P.M."/>
            <person name="Feau N."/>
            <person name="Field M."/>
            <person name="Frey P."/>
            <person name="Gelhaye E."/>
            <person name="Goldberg J."/>
            <person name="Grabherr M.G."/>
            <person name="Kodira C.D."/>
            <person name="Kohler A."/>
            <person name="Kuees U."/>
            <person name="Lindquist E.A."/>
            <person name="Lucas S.M."/>
            <person name="Mago R."/>
            <person name="Mauceli E."/>
            <person name="Morin E."/>
            <person name="Murat C."/>
            <person name="Pangilinan J.L."/>
            <person name="Park R."/>
            <person name="Pearson M."/>
            <person name="Quesneville H."/>
            <person name="Rouhier N."/>
            <person name="Sakthikumar S."/>
            <person name="Salamov A.A."/>
            <person name="Schmutz J."/>
            <person name="Selles B."/>
            <person name="Shapiro H."/>
            <person name="Tanguay P."/>
            <person name="Tuskan G.A."/>
            <person name="Henrissat B."/>
            <person name="Van de Peer Y."/>
            <person name="Rouze P."/>
            <person name="Ellis J.G."/>
            <person name="Dodds P.N."/>
            <person name="Schein J.E."/>
            <person name="Zhong S."/>
            <person name="Hamelin R.C."/>
            <person name="Grigoriev I.V."/>
            <person name="Szabo L.J."/>
            <person name="Martin F."/>
        </authorList>
    </citation>
    <scope>NUCLEOTIDE SEQUENCE [LARGE SCALE GENOMIC DNA]</scope>
    <source>
        <strain evidence="3">98AG31 / pathotype 3-4-7</strain>
    </source>
</reference>
<organism evidence="3">
    <name type="scientific">Melampsora larici-populina (strain 98AG31 / pathotype 3-4-7)</name>
    <name type="common">Poplar leaf rust fungus</name>
    <dbReference type="NCBI Taxonomy" id="747676"/>
    <lineage>
        <taxon>Eukaryota</taxon>
        <taxon>Fungi</taxon>
        <taxon>Dikarya</taxon>
        <taxon>Basidiomycota</taxon>
        <taxon>Pucciniomycotina</taxon>
        <taxon>Pucciniomycetes</taxon>
        <taxon>Pucciniales</taxon>
        <taxon>Melampsoraceae</taxon>
        <taxon>Melampsora</taxon>
    </lineage>
</organism>